<comment type="caution">
    <text evidence="1">The sequence shown here is derived from an EMBL/GenBank/DDBJ whole genome shotgun (WGS) entry which is preliminary data.</text>
</comment>
<reference evidence="1" key="1">
    <citation type="submission" date="2019-07" db="EMBL/GenBank/DDBJ databases">
        <authorList>
            <person name="Ashton P.M."/>
            <person name="Dallman T."/>
            <person name="Nair S."/>
            <person name="De Pinna E."/>
            <person name="Peters T."/>
            <person name="Grant K."/>
        </authorList>
    </citation>
    <scope>NUCLEOTIDE SEQUENCE [LARGE SCALE GENOMIC DNA]</scope>
    <source>
        <strain evidence="1">598112</strain>
    </source>
</reference>
<name>A0A5Y3UZ10_SALER</name>
<organism evidence="1">
    <name type="scientific">Salmonella enterica subsp. salamae</name>
    <dbReference type="NCBI Taxonomy" id="59202"/>
    <lineage>
        <taxon>Bacteria</taxon>
        <taxon>Pseudomonadati</taxon>
        <taxon>Pseudomonadota</taxon>
        <taxon>Gammaproteobacteria</taxon>
        <taxon>Enterobacterales</taxon>
        <taxon>Enterobacteriaceae</taxon>
        <taxon>Salmonella</taxon>
    </lineage>
</organism>
<proteinExistence type="predicted"/>
<gene>
    <name evidence="1" type="ORF">FNJ06_09565</name>
</gene>
<evidence type="ECO:0000313" key="1">
    <source>
        <dbReference type="EMBL" id="ECJ2325835.1"/>
    </source>
</evidence>
<dbReference type="PROSITE" id="PS51257">
    <property type="entry name" value="PROKAR_LIPOPROTEIN"/>
    <property type="match status" value="1"/>
</dbReference>
<accession>A0A5Y3UZ10</accession>
<dbReference type="Proteomes" id="UP000839824">
    <property type="component" value="Unassembled WGS sequence"/>
</dbReference>
<sequence length="79" mass="8811">MKGIDILMVVILSLCGLVESSLWQQITSSCVKKEVMEARVFINQALHTLNDVAKIMMNMASYLKLRISLSVTLGHFQIG</sequence>
<protein>
    <submittedName>
        <fullName evidence="1">Uncharacterized protein</fullName>
    </submittedName>
</protein>
<dbReference type="EMBL" id="AAIXRY010000008">
    <property type="protein sequence ID" value="ECJ2325835.1"/>
    <property type="molecule type" value="Genomic_DNA"/>
</dbReference>
<dbReference type="AlphaFoldDB" id="A0A5Y3UZ10"/>